<dbReference type="InterPro" id="IPR036938">
    <property type="entry name" value="PAP2/HPO_sf"/>
</dbReference>
<dbReference type="GO" id="GO:0006644">
    <property type="term" value="P:phospholipid metabolic process"/>
    <property type="evidence" value="ECO:0007669"/>
    <property type="project" value="InterPro"/>
</dbReference>
<keyword evidence="5 6" id="KW-0472">Membrane</keyword>
<feature type="transmembrane region" description="Helical" evidence="6">
    <location>
        <begin position="157"/>
        <end position="176"/>
    </location>
</feature>
<dbReference type="Gene3D" id="1.20.144.10">
    <property type="entry name" value="Phosphatidic acid phosphatase type 2/haloperoxidase"/>
    <property type="match status" value="1"/>
</dbReference>
<dbReference type="AlphaFoldDB" id="A0AAJ7R8L4"/>
<dbReference type="PANTHER" id="PTHR10165">
    <property type="entry name" value="LIPID PHOSPHATE PHOSPHATASE"/>
    <property type="match status" value="1"/>
</dbReference>
<proteinExistence type="inferred from homology"/>
<feature type="transmembrane region" description="Helical" evidence="6">
    <location>
        <begin position="130"/>
        <end position="151"/>
    </location>
</feature>
<evidence type="ECO:0000256" key="4">
    <source>
        <dbReference type="ARBA" id="ARBA00022989"/>
    </source>
</evidence>
<dbReference type="CDD" id="cd03390">
    <property type="entry name" value="PAP2_containing_1_like"/>
    <property type="match status" value="1"/>
</dbReference>
<evidence type="ECO:0000256" key="2">
    <source>
        <dbReference type="ARBA" id="ARBA00008816"/>
    </source>
</evidence>
<keyword evidence="3 6" id="KW-0812">Transmembrane</keyword>
<evidence type="ECO:0000313" key="9">
    <source>
        <dbReference type="RefSeq" id="XP_024936268.1"/>
    </source>
</evidence>
<dbReference type="RefSeq" id="XP_024936268.1">
    <property type="nucleotide sequence ID" value="XM_025080500.1"/>
</dbReference>
<gene>
    <name evidence="9" type="primary">LOC107263181</name>
</gene>
<dbReference type="GO" id="GO:0008195">
    <property type="term" value="F:phosphatidate phosphatase activity"/>
    <property type="evidence" value="ECO:0007669"/>
    <property type="project" value="TreeGrafter"/>
</dbReference>
<evidence type="ECO:0000256" key="3">
    <source>
        <dbReference type="ARBA" id="ARBA00022692"/>
    </source>
</evidence>
<comment type="subcellular location">
    <subcellularLocation>
        <location evidence="1">Membrane</location>
        <topology evidence="1">Multi-pass membrane protein</topology>
    </subcellularLocation>
</comment>
<comment type="similarity">
    <text evidence="2">Belongs to the PA-phosphatase related phosphoesterase family.</text>
</comment>
<reference evidence="9" key="1">
    <citation type="submission" date="2025-08" db="UniProtKB">
        <authorList>
            <consortium name="RefSeq"/>
        </authorList>
    </citation>
    <scope>IDENTIFICATION</scope>
</reference>
<dbReference type="InterPro" id="IPR043216">
    <property type="entry name" value="PAP-like"/>
</dbReference>
<dbReference type="PANTHER" id="PTHR10165:SF35">
    <property type="entry name" value="RE23632P"/>
    <property type="match status" value="1"/>
</dbReference>
<name>A0AAJ7R8L4_CEPCN</name>
<dbReference type="GO" id="GO:0016020">
    <property type="term" value="C:membrane"/>
    <property type="evidence" value="ECO:0007669"/>
    <property type="project" value="UniProtKB-SubCell"/>
</dbReference>
<feature type="domain" description="Phosphatidic acid phosphatase type 2/haloperoxidase" evidence="7">
    <location>
        <begin position="65"/>
        <end position="203"/>
    </location>
</feature>
<dbReference type="Pfam" id="PF01569">
    <property type="entry name" value="PAP2"/>
    <property type="match status" value="1"/>
</dbReference>
<evidence type="ECO:0000313" key="8">
    <source>
        <dbReference type="Proteomes" id="UP000694920"/>
    </source>
</evidence>
<dbReference type="GO" id="GO:0046839">
    <property type="term" value="P:phospholipid dephosphorylation"/>
    <property type="evidence" value="ECO:0007669"/>
    <property type="project" value="TreeGrafter"/>
</dbReference>
<dbReference type="SUPFAM" id="SSF48317">
    <property type="entry name" value="Acid phosphatase/Vanadium-dependent haloperoxidase"/>
    <property type="match status" value="1"/>
</dbReference>
<evidence type="ECO:0000259" key="7">
    <source>
        <dbReference type="SMART" id="SM00014"/>
    </source>
</evidence>
<feature type="transmembrane region" description="Helical" evidence="6">
    <location>
        <begin position="188"/>
        <end position="207"/>
    </location>
</feature>
<dbReference type="GeneID" id="107263181"/>
<evidence type="ECO:0000256" key="5">
    <source>
        <dbReference type="ARBA" id="ARBA00023136"/>
    </source>
</evidence>
<dbReference type="InterPro" id="IPR000326">
    <property type="entry name" value="PAP2/HPO"/>
</dbReference>
<feature type="transmembrane region" description="Helical" evidence="6">
    <location>
        <begin position="12"/>
        <end position="28"/>
    </location>
</feature>
<keyword evidence="4 6" id="KW-1133">Transmembrane helix</keyword>
<keyword evidence="8" id="KW-1185">Reference proteome</keyword>
<dbReference type="SMART" id="SM00014">
    <property type="entry name" value="acidPPc"/>
    <property type="match status" value="1"/>
</dbReference>
<evidence type="ECO:0000256" key="6">
    <source>
        <dbReference type="SAM" id="Phobius"/>
    </source>
</evidence>
<organism evidence="8 9">
    <name type="scientific">Cephus cinctus</name>
    <name type="common">Wheat stem sawfly</name>
    <dbReference type="NCBI Taxonomy" id="211228"/>
    <lineage>
        <taxon>Eukaryota</taxon>
        <taxon>Metazoa</taxon>
        <taxon>Ecdysozoa</taxon>
        <taxon>Arthropoda</taxon>
        <taxon>Hexapoda</taxon>
        <taxon>Insecta</taxon>
        <taxon>Pterygota</taxon>
        <taxon>Neoptera</taxon>
        <taxon>Endopterygota</taxon>
        <taxon>Hymenoptera</taxon>
        <taxon>Cephoidea</taxon>
        <taxon>Cephidae</taxon>
        <taxon>Cephus</taxon>
    </lineage>
</organism>
<sequence>MTSVRGVEITGAFWFDVIIRIILALSFLELEKAEPFARKIHVEELWLYKNPITTSYVPTTVLWALMAVTLTLGLNGVLTDMIKIIVGRPRPDYFWRCFPNGEMNSELECTGDPSNIKEGRKSFPSGHSSFAFASLSFVSLYLAGKLHTFALSGKGQAWKLLIFLFPLCIAIAIALSRTCDYHHHWQDVTIGSLIGLCLSYLCYRHYYPSLDSHVCHKPYINLTAQVQLEYVKASKEEQIKWI</sequence>
<accession>A0AAJ7R8L4</accession>
<protein>
    <submittedName>
        <fullName evidence="9">Phospholipid phosphatase 5 isoform X2</fullName>
    </submittedName>
</protein>
<feature type="transmembrane region" description="Helical" evidence="6">
    <location>
        <begin position="56"/>
        <end position="78"/>
    </location>
</feature>
<dbReference type="Proteomes" id="UP000694920">
    <property type="component" value="Unplaced"/>
</dbReference>
<evidence type="ECO:0000256" key="1">
    <source>
        <dbReference type="ARBA" id="ARBA00004141"/>
    </source>
</evidence>